<dbReference type="EMBL" id="VCGU01000459">
    <property type="protein sequence ID" value="TRY61817.1"/>
    <property type="molecule type" value="Genomic_DNA"/>
</dbReference>
<keyword evidence="2" id="KW-0472">Membrane</keyword>
<keyword evidence="2" id="KW-0812">Transmembrane</keyword>
<feature type="transmembrane region" description="Helical" evidence="2">
    <location>
        <begin position="12"/>
        <end position="43"/>
    </location>
</feature>
<keyword evidence="2" id="KW-1133">Transmembrane helix</keyword>
<keyword evidence="4" id="KW-1185">Reference proteome</keyword>
<comment type="caution">
    <text evidence="3">The sequence shown here is derived from an EMBL/GenBank/DDBJ whole genome shotgun (WGS) entry which is preliminary data.</text>
</comment>
<protein>
    <submittedName>
        <fullName evidence="3">Uncharacterized protein</fullName>
    </submittedName>
</protein>
<dbReference type="Proteomes" id="UP000318571">
    <property type="component" value="Chromosome 8"/>
</dbReference>
<accession>A0A553N8Q4</accession>
<dbReference type="AlphaFoldDB" id="A0A553N8Q4"/>
<evidence type="ECO:0000256" key="2">
    <source>
        <dbReference type="SAM" id="Phobius"/>
    </source>
</evidence>
<reference evidence="3 4" key="1">
    <citation type="journal article" date="2018" name="Nat. Ecol. Evol.">
        <title>Genomic signatures of mitonuclear coevolution across populations of Tigriopus californicus.</title>
        <authorList>
            <person name="Barreto F.S."/>
            <person name="Watson E.T."/>
            <person name="Lima T.G."/>
            <person name="Willett C.S."/>
            <person name="Edmands S."/>
            <person name="Li W."/>
            <person name="Burton R.S."/>
        </authorList>
    </citation>
    <scope>NUCLEOTIDE SEQUENCE [LARGE SCALE GENOMIC DNA]</scope>
    <source>
        <strain evidence="3 4">San Diego</strain>
    </source>
</reference>
<gene>
    <name evidence="3" type="ORF">TCAL_14949</name>
</gene>
<organism evidence="3 4">
    <name type="scientific">Tigriopus californicus</name>
    <name type="common">Marine copepod</name>
    <dbReference type="NCBI Taxonomy" id="6832"/>
    <lineage>
        <taxon>Eukaryota</taxon>
        <taxon>Metazoa</taxon>
        <taxon>Ecdysozoa</taxon>
        <taxon>Arthropoda</taxon>
        <taxon>Crustacea</taxon>
        <taxon>Multicrustacea</taxon>
        <taxon>Hexanauplia</taxon>
        <taxon>Copepoda</taxon>
        <taxon>Harpacticoida</taxon>
        <taxon>Harpacticidae</taxon>
        <taxon>Tigriopus</taxon>
    </lineage>
</organism>
<name>A0A553N8Q4_TIGCA</name>
<sequence>MNYQGVSTRRDLVWCGVVFWFLVTYYPWLSIGLVASLLVSTYWETTTSKVGVMVNMFRGKVTKGKGSDGNYRQNIALTNTTISDKEEPQNQNDLTRNIKEQV</sequence>
<proteinExistence type="predicted"/>
<evidence type="ECO:0000256" key="1">
    <source>
        <dbReference type="SAM" id="MobiDB-lite"/>
    </source>
</evidence>
<feature type="region of interest" description="Disordered" evidence="1">
    <location>
        <begin position="82"/>
        <end position="102"/>
    </location>
</feature>
<evidence type="ECO:0000313" key="4">
    <source>
        <dbReference type="Proteomes" id="UP000318571"/>
    </source>
</evidence>
<evidence type="ECO:0000313" key="3">
    <source>
        <dbReference type="EMBL" id="TRY61817.1"/>
    </source>
</evidence>